<dbReference type="PROSITE" id="PS00107">
    <property type="entry name" value="PROTEIN_KINASE_ATP"/>
    <property type="match status" value="1"/>
</dbReference>
<evidence type="ECO:0000256" key="3">
    <source>
        <dbReference type="ARBA" id="ARBA00022574"/>
    </source>
</evidence>
<dbReference type="CDD" id="cd00200">
    <property type="entry name" value="WD40"/>
    <property type="match status" value="1"/>
</dbReference>
<dbReference type="Gene3D" id="2.60.40.10">
    <property type="entry name" value="Immunoglobulins"/>
    <property type="match status" value="1"/>
</dbReference>
<dbReference type="Gene3D" id="3.30.200.20">
    <property type="entry name" value="Phosphorylase Kinase, domain 1"/>
    <property type="match status" value="2"/>
</dbReference>
<dbReference type="InterPro" id="IPR008271">
    <property type="entry name" value="Ser/Thr_kinase_AS"/>
</dbReference>
<evidence type="ECO:0000256" key="8">
    <source>
        <dbReference type="ARBA" id="ARBA00022840"/>
    </source>
</evidence>
<evidence type="ECO:0000256" key="6">
    <source>
        <dbReference type="ARBA" id="ARBA00022741"/>
    </source>
</evidence>
<evidence type="ECO:0000256" key="5">
    <source>
        <dbReference type="ARBA" id="ARBA00022737"/>
    </source>
</evidence>
<comment type="catalytic activity">
    <reaction evidence="10">
        <text>L-seryl-[protein] + ATP = O-phospho-L-seryl-[protein] + ADP + H(+)</text>
        <dbReference type="Rhea" id="RHEA:17989"/>
        <dbReference type="Rhea" id="RHEA-COMP:9863"/>
        <dbReference type="Rhea" id="RHEA-COMP:11604"/>
        <dbReference type="ChEBI" id="CHEBI:15378"/>
        <dbReference type="ChEBI" id="CHEBI:29999"/>
        <dbReference type="ChEBI" id="CHEBI:30616"/>
        <dbReference type="ChEBI" id="CHEBI:83421"/>
        <dbReference type="ChEBI" id="CHEBI:456216"/>
        <dbReference type="EC" id="2.7.11.1"/>
    </reaction>
</comment>
<accession>A0A3L6Q051</accession>
<comment type="caution">
    <text evidence="15">The sequence shown here is derived from an EMBL/GenBank/DDBJ whole genome shotgun (WGS) entry which is preliminary data.</text>
</comment>
<dbReference type="AlphaFoldDB" id="A0A3L6Q051"/>
<evidence type="ECO:0000256" key="2">
    <source>
        <dbReference type="ARBA" id="ARBA00022527"/>
    </source>
</evidence>
<dbReference type="InterPro" id="IPR008962">
    <property type="entry name" value="PapD-like_sf"/>
</dbReference>
<dbReference type="InterPro" id="IPR001245">
    <property type="entry name" value="Ser-Thr/Tyr_kinase_cat_dom"/>
</dbReference>
<dbReference type="PANTHER" id="PTHR45707">
    <property type="entry name" value="C2 CALCIUM/LIPID-BINDING PLANT PHOSPHORIBOSYLTRANSFERASE FAMILY PROTEIN"/>
    <property type="match status" value="1"/>
</dbReference>
<feature type="repeat" description="WD" evidence="11">
    <location>
        <begin position="862"/>
        <end position="894"/>
    </location>
</feature>
<evidence type="ECO:0000256" key="9">
    <source>
        <dbReference type="ARBA" id="ARBA00047899"/>
    </source>
</evidence>
<evidence type="ECO:0000259" key="14">
    <source>
        <dbReference type="PROSITE" id="PS50202"/>
    </source>
</evidence>
<dbReference type="SUPFAM" id="SSF49354">
    <property type="entry name" value="PapD-like"/>
    <property type="match status" value="1"/>
</dbReference>
<dbReference type="FunFam" id="1.10.510.10:FF:001023">
    <property type="entry name" value="Os07g0541700 protein"/>
    <property type="match status" value="1"/>
</dbReference>
<dbReference type="EC" id="2.7.11.1" evidence="1"/>
<dbReference type="GO" id="GO:0005524">
    <property type="term" value="F:ATP binding"/>
    <property type="evidence" value="ECO:0007669"/>
    <property type="project" value="UniProtKB-UniRule"/>
</dbReference>
<keyword evidence="4" id="KW-0808">Transferase</keyword>
<dbReference type="SUPFAM" id="SSF56112">
    <property type="entry name" value="Protein kinase-like (PK-like)"/>
    <property type="match status" value="2"/>
</dbReference>
<dbReference type="PROSITE" id="PS50082">
    <property type="entry name" value="WD_REPEATS_2"/>
    <property type="match status" value="4"/>
</dbReference>
<dbReference type="InterPro" id="IPR001680">
    <property type="entry name" value="WD40_rpt"/>
</dbReference>
<dbReference type="Gene3D" id="2.130.10.10">
    <property type="entry name" value="YVTN repeat-like/Quinoprotein amine dehydrogenase"/>
    <property type="match status" value="1"/>
</dbReference>
<keyword evidence="3 11" id="KW-0853">WD repeat</keyword>
<evidence type="ECO:0000256" key="12">
    <source>
        <dbReference type="PROSITE-ProRule" id="PRU10141"/>
    </source>
</evidence>
<evidence type="ECO:0000256" key="7">
    <source>
        <dbReference type="ARBA" id="ARBA00022777"/>
    </source>
</evidence>
<keyword evidence="7" id="KW-0418">Kinase</keyword>
<dbReference type="PANTHER" id="PTHR45707:SF76">
    <property type="entry name" value="PROTEIN KINASE DOMAIN-CONTAINING PROTEIN"/>
    <property type="match status" value="1"/>
</dbReference>
<evidence type="ECO:0000313" key="15">
    <source>
        <dbReference type="EMBL" id="RLM69342.1"/>
    </source>
</evidence>
<dbReference type="InterPro" id="IPR019775">
    <property type="entry name" value="WD40_repeat_CS"/>
</dbReference>
<evidence type="ECO:0000256" key="4">
    <source>
        <dbReference type="ARBA" id="ARBA00022679"/>
    </source>
</evidence>
<feature type="domain" description="Protein kinase" evidence="13">
    <location>
        <begin position="275"/>
        <end position="568"/>
    </location>
</feature>
<dbReference type="PROSITE" id="PS00108">
    <property type="entry name" value="PROTEIN_KINASE_ST"/>
    <property type="match status" value="1"/>
</dbReference>
<dbReference type="InterPro" id="IPR013783">
    <property type="entry name" value="Ig-like_fold"/>
</dbReference>
<dbReference type="InterPro" id="IPR036322">
    <property type="entry name" value="WD40_repeat_dom_sf"/>
</dbReference>
<dbReference type="InterPro" id="IPR000535">
    <property type="entry name" value="MSP_dom"/>
</dbReference>
<proteinExistence type="predicted"/>
<evidence type="ECO:0000256" key="1">
    <source>
        <dbReference type="ARBA" id="ARBA00012513"/>
    </source>
</evidence>
<dbReference type="PRINTS" id="PR00320">
    <property type="entry name" value="GPROTEINBRPT"/>
</dbReference>
<feature type="binding site" evidence="12">
    <location>
        <position position="47"/>
    </location>
    <ligand>
        <name>ATP</name>
        <dbReference type="ChEBI" id="CHEBI:30616"/>
    </ligand>
</feature>
<dbReference type="FunFam" id="1.10.510.10:FF:000870">
    <property type="entry name" value="OSJNBa0016N04.16-like protein"/>
    <property type="match status" value="1"/>
</dbReference>
<dbReference type="Pfam" id="PF00400">
    <property type="entry name" value="WD40"/>
    <property type="match status" value="5"/>
</dbReference>
<dbReference type="OrthoDB" id="606652at2759"/>
<dbReference type="GO" id="GO:0004674">
    <property type="term" value="F:protein serine/threonine kinase activity"/>
    <property type="evidence" value="ECO:0007669"/>
    <property type="project" value="UniProtKB-KW"/>
</dbReference>
<reference evidence="16" key="1">
    <citation type="journal article" date="2019" name="Nat. Commun.">
        <title>The genome of broomcorn millet.</title>
        <authorList>
            <person name="Zou C."/>
            <person name="Miki D."/>
            <person name="Li D."/>
            <person name="Tang Q."/>
            <person name="Xiao L."/>
            <person name="Rajput S."/>
            <person name="Deng P."/>
            <person name="Jia W."/>
            <person name="Huang R."/>
            <person name="Zhang M."/>
            <person name="Sun Y."/>
            <person name="Hu J."/>
            <person name="Fu X."/>
            <person name="Schnable P.S."/>
            <person name="Li F."/>
            <person name="Zhang H."/>
            <person name="Feng B."/>
            <person name="Zhu X."/>
            <person name="Liu R."/>
            <person name="Schnable J.C."/>
            <person name="Zhu J.-K."/>
            <person name="Zhang H."/>
        </authorList>
    </citation>
    <scope>NUCLEOTIDE SEQUENCE [LARGE SCALE GENOMIC DNA]</scope>
</reference>
<feature type="repeat" description="WD" evidence="11">
    <location>
        <begin position="948"/>
        <end position="991"/>
    </location>
</feature>
<comment type="catalytic activity">
    <reaction evidence="9">
        <text>L-threonyl-[protein] + ATP = O-phospho-L-threonyl-[protein] + ADP + H(+)</text>
        <dbReference type="Rhea" id="RHEA:46608"/>
        <dbReference type="Rhea" id="RHEA-COMP:11060"/>
        <dbReference type="Rhea" id="RHEA-COMP:11605"/>
        <dbReference type="ChEBI" id="CHEBI:15378"/>
        <dbReference type="ChEBI" id="CHEBI:30013"/>
        <dbReference type="ChEBI" id="CHEBI:30616"/>
        <dbReference type="ChEBI" id="CHEBI:61977"/>
        <dbReference type="ChEBI" id="CHEBI:456216"/>
        <dbReference type="EC" id="2.7.11.1"/>
    </reaction>
</comment>
<dbReference type="Gene3D" id="1.10.510.10">
    <property type="entry name" value="Transferase(Phosphotransferase) domain 1"/>
    <property type="match status" value="2"/>
</dbReference>
<dbReference type="SMART" id="SM00320">
    <property type="entry name" value="WD40"/>
    <property type="match status" value="6"/>
</dbReference>
<keyword evidence="8 12" id="KW-0067">ATP-binding</keyword>
<feature type="repeat" description="WD" evidence="11">
    <location>
        <begin position="905"/>
        <end position="941"/>
    </location>
</feature>
<evidence type="ECO:0000313" key="16">
    <source>
        <dbReference type="Proteomes" id="UP000275267"/>
    </source>
</evidence>
<name>A0A3L6Q051_PANMI</name>
<feature type="domain" description="MSP" evidence="14">
    <location>
        <begin position="641"/>
        <end position="773"/>
    </location>
</feature>
<feature type="domain" description="Protein kinase" evidence="13">
    <location>
        <begin position="19"/>
        <end position="282"/>
    </location>
</feature>
<dbReference type="Pfam" id="PF00069">
    <property type="entry name" value="Pkinase"/>
    <property type="match status" value="1"/>
</dbReference>
<dbReference type="InterPro" id="IPR020472">
    <property type="entry name" value="WD40_PAC1"/>
</dbReference>
<dbReference type="Proteomes" id="UP000275267">
    <property type="component" value="Unassembled WGS sequence"/>
</dbReference>
<evidence type="ECO:0000259" key="13">
    <source>
        <dbReference type="PROSITE" id="PS50011"/>
    </source>
</evidence>
<dbReference type="PROSITE" id="PS00678">
    <property type="entry name" value="WD_REPEATS_1"/>
    <property type="match status" value="1"/>
</dbReference>
<dbReference type="SMART" id="SM00220">
    <property type="entry name" value="S_TKc"/>
    <property type="match status" value="1"/>
</dbReference>
<dbReference type="SUPFAM" id="SSF50978">
    <property type="entry name" value="WD40 repeat-like"/>
    <property type="match status" value="1"/>
</dbReference>
<dbReference type="Pfam" id="PF07714">
    <property type="entry name" value="PK_Tyr_Ser-Thr"/>
    <property type="match status" value="1"/>
</dbReference>
<dbReference type="STRING" id="4540.A0A3L6Q051"/>
<gene>
    <name evidence="15" type="ORF">C2845_PM17G05820</name>
</gene>
<keyword evidence="5" id="KW-0677">Repeat</keyword>
<sequence>MDNSETLHIAYQELKEITGGFSDLLGCGTFGMVYKGKDKYGQEIAVKLLIDSTDLDGIAFTREFNNLTKLKHPNIVRLLGFCNEEEEVVTEYNGKNIIAVKMHRALCFEYLNKGNLQKHLSDEHYGFDWQTRYKIIRGVCMGLKYLHMELESPVYHLDLKPENILLDSNMEPKIADFGLSRLLGEDTTSKKTSTRALGTLGYCPPEFIKNQIISKEFDIFSLGVIIIQVHKKWRERLRTIPGYTSLVKDCQQVKKCVEIALKCIEEERCKRPNIASIVHKLAETEEHQKDTSSFIDEGVLPEGGMIAVKRLAENSPVSCRNTFETEVSYLMGLRHENIVELVCFSHEAQKEVVKLNGRYIIIEKMASCLGYKYLDNGSLHMHLYADTTSINWDTRFKIIKGICLGLHFLHKELDAPLIHMNLVPRSILLDDNWVPKIADFGFSRLFGKEQTSMNTINVQGYNGYFAPEYLYRGEISTMSDIYSLGMLILEITTGEKNCAGLEDSFGRKFVDNVHQNWTTDEQIIHKYPSLDPNGLQQVNACIVIGLKCVEADRNKWPSIVDIVDKLNIVGIISTVDWNKKPSVNARPQMNPVSIGNKSSASITAETMSHWHMSRIAIKPTRQWLQSLYSYCKEDSSVSTDLLDIYPTELRFPFKPNMLISCSLQLTNTTDDCISIWLGTKSSKKYMAKMPLRGVVPPRSTYTIIVTTREQEKQPPSNREEFFTLGSTIVRDGNLSLNHADISSAAVEFCNFRKKLKKTAADKVHELILEPLKSEIQIISIRKFSKMLSMDVHPTEPWVMTSHLGGDIFIWDYEALESEISFGRNNPVYSAKFIEREKWVVAGDGDGTICVYNYNTKHQVANFKAHEGEVTSLAVHPSGPLVLSASDDHLIKLWNWEKGWECTQTFEGHSDTVTQVIFNTVDTDSFASASLDHTIRIWDISTFESKIILSDHLDGLTCVHSCTGDIRQYLISGSLDRTAQIWDMEAERCVQTLKGHADRVSCVYCHPELPVVITGSHDGTIRVWHSTTYRLENIIALNLGAVYALGYIEGLKR</sequence>
<evidence type="ECO:0000256" key="10">
    <source>
        <dbReference type="ARBA" id="ARBA00048679"/>
    </source>
</evidence>
<keyword evidence="6 12" id="KW-0547">Nucleotide-binding</keyword>
<dbReference type="PROSITE" id="PS50202">
    <property type="entry name" value="MSP"/>
    <property type="match status" value="1"/>
</dbReference>
<dbReference type="InterPro" id="IPR011009">
    <property type="entry name" value="Kinase-like_dom_sf"/>
</dbReference>
<keyword evidence="2" id="KW-0723">Serine/threonine-protein kinase</keyword>
<feature type="repeat" description="WD" evidence="11">
    <location>
        <begin position="992"/>
        <end position="1023"/>
    </location>
</feature>
<dbReference type="PROSITE" id="PS50011">
    <property type="entry name" value="PROTEIN_KINASE_DOM"/>
    <property type="match status" value="2"/>
</dbReference>
<dbReference type="EMBL" id="PQIB02000014">
    <property type="protein sequence ID" value="RLM69342.1"/>
    <property type="molecule type" value="Genomic_DNA"/>
</dbReference>
<dbReference type="Pfam" id="PF00635">
    <property type="entry name" value="Motile_Sperm"/>
    <property type="match status" value="1"/>
</dbReference>
<dbReference type="PROSITE" id="PS50294">
    <property type="entry name" value="WD_REPEATS_REGION"/>
    <property type="match status" value="3"/>
</dbReference>
<protein>
    <recommendedName>
        <fullName evidence="1">non-specific serine/threonine protein kinase</fullName>
        <ecNumber evidence="1">2.7.11.1</ecNumber>
    </recommendedName>
</protein>
<organism evidence="15 16">
    <name type="scientific">Panicum miliaceum</name>
    <name type="common">Proso millet</name>
    <name type="synonym">Broomcorn millet</name>
    <dbReference type="NCBI Taxonomy" id="4540"/>
    <lineage>
        <taxon>Eukaryota</taxon>
        <taxon>Viridiplantae</taxon>
        <taxon>Streptophyta</taxon>
        <taxon>Embryophyta</taxon>
        <taxon>Tracheophyta</taxon>
        <taxon>Spermatophyta</taxon>
        <taxon>Magnoliopsida</taxon>
        <taxon>Liliopsida</taxon>
        <taxon>Poales</taxon>
        <taxon>Poaceae</taxon>
        <taxon>PACMAD clade</taxon>
        <taxon>Panicoideae</taxon>
        <taxon>Panicodae</taxon>
        <taxon>Paniceae</taxon>
        <taxon>Panicinae</taxon>
        <taxon>Panicum</taxon>
        <taxon>Panicum sect. Panicum</taxon>
    </lineage>
</organism>
<dbReference type="InterPro" id="IPR015943">
    <property type="entry name" value="WD40/YVTN_repeat-like_dom_sf"/>
</dbReference>
<keyword evidence="16" id="KW-1185">Reference proteome</keyword>
<dbReference type="InterPro" id="IPR017441">
    <property type="entry name" value="Protein_kinase_ATP_BS"/>
</dbReference>
<dbReference type="InterPro" id="IPR000719">
    <property type="entry name" value="Prot_kinase_dom"/>
</dbReference>
<evidence type="ECO:0000256" key="11">
    <source>
        <dbReference type="PROSITE-ProRule" id="PRU00221"/>
    </source>
</evidence>